<feature type="compositionally biased region" description="Polar residues" evidence="1">
    <location>
        <begin position="41"/>
        <end position="50"/>
    </location>
</feature>
<proteinExistence type="predicted"/>
<reference evidence="2 3" key="1">
    <citation type="submission" date="2018-06" db="EMBL/GenBank/DDBJ databases">
        <title>Genome Sequence of the Brown Rot Fungal Pathogen Monilinia fructigena.</title>
        <authorList>
            <person name="Landi L."/>
            <person name="De Miccolis Angelini R.M."/>
            <person name="Pollastro S."/>
            <person name="Abate D."/>
            <person name="Faretra F."/>
            <person name="Romanazzi G."/>
        </authorList>
    </citation>
    <scope>NUCLEOTIDE SEQUENCE [LARGE SCALE GENOMIC DNA]</scope>
    <source>
        <strain evidence="2 3">Mfrg269</strain>
    </source>
</reference>
<dbReference type="Proteomes" id="UP000249056">
    <property type="component" value="Unassembled WGS sequence"/>
</dbReference>
<feature type="region of interest" description="Disordered" evidence="1">
    <location>
        <begin position="335"/>
        <end position="434"/>
    </location>
</feature>
<dbReference type="AlphaFoldDB" id="A0A395IPD8"/>
<sequence>MGKLVGLISSGIGLAIEAKMSHQSPDNKSSAKDGSLGKSFTGPSQVSHRASPSVHHPSSDEEAYQDLQASPHLDAVNVAAAGVGFAPGITPMMVSMVVPIAVRAAKGYQTQRQSSSFLDRANLELFVPHGLFAMVLTFNPDQMRDPYSAPGEVQLPVSAPLIYPEDHRRAQQTGLKKVSHFIADYGDRRAQARFAHKNPDSSLVGPVPTFESRWGDPNHLANSGGLKSLLTGIPDDRNSHKEDRYDRKRDRKSRRRRGRSSSGSSRRGGLLSTALGAVGEASERRGISSGGRPSLVGMTRGMVNGPGKQNQSLIKGVKGIGMKTGILYLMITDNTENPKIPPTRSQTPSIYTPPPPSPFYNQQTNPASDTGLKSSNLDQQEIYLSSYRDPTPSDTDQQQNNDTCLGRQDQLASGPSTGYSDWNDVPPPPYREAMPTRYYDRMRKDDEEFCVPTL</sequence>
<feature type="compositionally biased region" description="Polar residues" evidence="1">
    <location>
        <begin position="392"/>
        <end position="403"/>
    </location>
</feature>
<feature type="compositionally biased region" description="Basic and acidic residues" evidence="1">
    <location>
        <begin position="234"/>
        <end position="248"/>
    </location>
</feature>
<feature type="compositionally biased region" description="Basic residues" evidence="1">
    <location>
        <begin position="249"/>
        <end position="259"/>
    </location>
</feature>
<keyword evidence="3" id="KW-1185">Reference proteome</keyword>
<dbReference type="PANTHER" id="PTHR38887">
    <property type="entry name" value="CHROMOSOME 21, WHOLE GENOME SHOTGUN SEQUENCE"/>
    <property type="match status" value="1"/>
</dbReference>
<feature type="region of interest" description="Disordered" evidence="1">
    <location>
        <begin position="196"/>
        <end position="312"/>
    </location>
</feature>
<feature type="region of interest" description="Disordered" evidence="1">
    <location>
        <begin position="19"/>
        <end position="63"/>
    </location>
</feature>
<evidence type="ECO:0000313" key="3">
    <source>
        <dbReference type="Proteomes" id="UP000249056"/>
    </source>
</evidence>
<feature type="compositionally biased region" description="Low complexity" evidence="1">
    <location>
        <begin position="260"/>
        <end position="272"/>
    </location>
</feature>
<organism evidence="2 3">
    <name type="scientific">Monilinia fructigena</name>
    <dbReference type="NCBI Taxonomy" id="38457"/>
    <lineage>
        <taxon>Eukaryota</taxon>
        <taxon>Fungi</taxon>
        <taxon>Dikarya</taxon>
        <taxon>Ascomycota</taxon>
        <taxon>Pezizomycotina</taxon>
        <taxon>Leotiomycetes</taxon>
        <taxon>Helotiales</taxon>
        <taxon>Sclerotiniaceae</taxon>
        <taxon>Monilinia</taxon>
    </lineage>
</organism>
<protein>
    <submittedName>
        <fullName evidence="2">Uncharacterized protein</fullName>
    </submittedName>
</protein>
<gene>
    <name evidence="2" type="ORF">DID88_002631</name>
</gene>
<feature type="compositionally biased region" description="Polar residues" evidence="1">
    <location>
        <begin position="365"/>
        <end position="383"/>
    </location>
</feature>
<dbReference type="InterPro" id="IPR053221">
    <property type="entry name" value="Burnettramic_acid_biosynth"/>
</dbReference>
<evidence type="ECO:0000313" key="2">
    <source>
        <dbReference type="EMBL" id="RAL62147.1"/>
    </source>
</evidence>
<accession>A0A395IPD8</accession>
<dbReference type="OrthoDB" id="3433125at2759"/>
<dbReference type="PANTHER" id="PTHR38887:SF1">
    <property type="entry name" value="RAS MODIFICATION PROTEIN ERF4"/>
    <property type="match status" value="1"/>
</dbReference>
<comment type="caution">
    <text evidence="2">The sequence shown here is derived from an EMBL/GenBank/DDBJ whole genome shotgun (WGS) entry which is preliminary data.</text>
</comment>
<name>A0A395IPD8_9HELO</name>
<evidence type="ECO:0000256" key="1">
    <source>
        <dbReference type="SAM" id="MobiDB-lite"/>
    </source>
</evidence>
<dbReference type="EMBL" id="QKRW01000026">
    <property type="protein sequence ID" value="RAL62147.1"/>
    <property type="molecule type" value="Genomic_DNA"/>
</dbReference>
<feature type="compositionally biased region" description="Polar residues" evidence="1">
    <location>
        <begin position="410"/>
        <end position="420"/>
    </location>
</feature>